<dbReference type="InterPro" id="IPR011765">
    <property type="entry name" value="Pept_M16_N"/>
</dbReference>
<dbReference type="InterPro" id="IPR050361">
    <property type="entry name" value="MPP/UQCRC_Complex"/>
</dbReference>
<gene>
    <name evidence="3" type="ORF">PCOL08062_LOCUS7886</name>
</gene>
<dbReference type="InterPro" id="IPR007863">
    <property type="entry name" value="Peptidase_M16_C"/>
</dbReference>
<dbReference type="PANTHER" id="PTHR11851">
    <property type="entry name" value="METALLOPROTEASE"/>
    <property type="match status" value="1"/>
</dbReference>
<dbReference type="AlphaFoldDB" id="A0A7R9Y4F4"/>
<feature type="domain" description="Peptidase M16 N-terminal" evidence="1">
    <location>
        <begin position="30"/>
        <end position="139"/>
    </location>
</feature>
<feature type="domain" description="Peptidase M16 C-terminal" evidence="2">
    <location>
        <begin position="183"/>
        <end position="362"/>
    </location>
</feature>
<evidence type="ECO:0000259" key="1">
    <source>
        <dbReference type="Pfam" id="PF00675"/>
    </source>
</evidence>
<accession>A0A7R9Y4F4</accession>
<dbReference type="PANTHER" id="PTHR11851:SF225">
    <property type="entry name" value="NON-PEPTIDASE HOMOLOG YMXG"/>
    <property type="match status" value="1"/>
</dbReference>
<dbReference type="Pfam" id="PF05193">
    <property type="entry name" value="Peptidase_M16_C"/>
    <property type="match status" value="1"/>
</dbReference>
<dbReference type="EMBL" id="HBDZ01010370">
    <property type="protein sequence ID" value="CAD8242968.1"/>
    <property type="molecule type" value="Transcribed_RNA"/>
</dbReference>
<dbReference type="Pfam" id="PF00675">
    <property type="entry name" value="Peptidase_M16"/>
    <property type="match status" value="1"/>
</dbReference>
<evidence type="ECO:0008006" key="4">
    <source>
        <dbReference type="Google" id="ProtNLM"/>
    </source>
</evidence>
<sequence>MGKLPQSYPPLGSVQPYETEKLVLSNGLSVLLMEDHEVGAVSGTLLAQGGWRMEPEGRPGLSAIAATVQRSGGTLAHPKAKLDARLEDLAAGVEAAAGTNTSSVSFSCLSEDLDEVLSLFGEVTLAPALPQNELALQKALAIDTLARRKDDPGGLAPVELRRRIYGLQSPASVLPTKASIGAISRAEIASFLSRSFRPDGATLGIVGDFDRARIEELLESTLGQAAWPRPDTPLEAMVEVPPPPPREARLVLIDRPGLTQAYVAAGEAGTTLQDADTPALNLLGEVLNGFGGTLFDQLRTREGLAYTVYARFSPEYAFEGIFQAGGQTQSARLAEFITSLRRVIGEAASAPPDNKLLGDAKQAQASSFVFSQASSGSQLGTQLALTQLGLPKDLDFQLREAEQRLTGRDVFDAAARRLHPEEQTVVVVADAGAVRESLRTLGMPIEEISSADLWEDL</sequence>
<dbReference type="InterPro" id="IPR011249">
    <property type="entry name" value="Metalloenz_LuxS/M16"/>
</dbReference>
<organism evidence="3">
    <name type="scientific">Prasinoderma coloniale</name>
    <dbReference type="NCBI Taxonomy" id="156133"/>
    <lineage>
        <taxon>Eukaryota</taxon>
        <taxon>Viridiplantae</taxon>
        <taxon>Prasinodermophyta</taxon>
        <taxon>Prasinodermophyceae</taxon>
        <taxon>Prasinodermales</taxon>
        <taxon>Prasinodermaceae</taxon>
        <taxon>Prasinoderma</taxon>
    </lineage>
</organism>
<evidence type="ECO:0000259" key="2">
    <source>
        <dbReference type="Pfam" id="PF05193"/>
    </source>
</evidence>
<dbReference type="Gene3D" id="3.30.830.10">
    <property type="entry name" value="Metalloenzyme, LuxS/M16 peptidase-like"/>
    <property type="match status" value="2"/>
</dbReference>
<proteinExistence type="predicted"/>
<dbReference type="SUPFAM" id="SSF63411">
    <property type="entry name" value="LuxS/MPP-like metallohydrolase"/>
    <property type="match status" value="2"/>
</dbReference>
<reference evidence="3" key="1">
    <citation type="submission" date="2021-01" db="EMBL/GenBank/DDBJ databases">
        <authorList>
            <person name="Corre E."/>
            <person name="Pelletier E."/>
            <person name="Niang G."/>
            <person name="Scheremetjew M."/>
            <person name="Finn R."/>
            <person name="Kale V."/>
            <person name="Holt S."/>
            <person name="Cochrane G."/>
            <person name="Meng A."/>
            <person name="Brown T."/>
            <person name="Cohen L."/>
        </authorList>
    </citation>
    <scope>NUCLEOTIDE SEQUENCE</scope>
    <source>
        <strain evidence="3">CCMP1413</strain>
    </source>
</reference>
<name>A0A7R9Y4F4_9VIRI</name>
<protein>
    <recommendedName>
        <fullName evidence="4">Peptidase M16 C-terminal domain-containing protein</fullName>
    </recommendedName>
</protein>
<evidence type="ECO:0000313" key="3">
    <source>
        <dbReference type="EMBL" id="CAD8242968.1"/>
    </source>
</evidence>
<dbReference type="GO" id="GO:0046872">
    <property type="term" value="F:metal ion binding"/>
    <property type="evidence" value="ECO:0007669"/>
    <property type="project" value="InterPro"/>
</dbReference>